<accession>A0A3M2LEA6</accession>
<evidence type="ECO:0000313" key="3">
    <source>
        <dbReference type="Proteomes" id="UP000279275"/>
    </source>
</evidence>
<evidence type="ECO:0000259" key="1">
    <source>
        <dbReference type="Pfam" id="PF02558"/>
    </source>
</evidence>
<comment type="caution">
    <text evidence="2">The sequence shown here is derived from an EMBL/GenBank/DDBJ whole genome shotgun (WGS) entry which is preliminary data.</text>
</comment>
<dbReference type="Gene3D" id="3.40.50.720">
    <property type="entry name" value="NAD(P)-binding Rossmann-like Domain"/>
    <property type="match status" value="1"/>
</dbReference>
<keyword evidence="3" id="KW-1185">Reference proteome</keyword>
<reference evidence="2 3" key="1">
    <citation type="submission" date="2018-10" db="EMBL/GenBank/DDBJ databases">
        <title>Isolation from cow dung.</title>
        <authorList>
            <person name="Ling L."/>
        </authorList>
    </citation>
    <scope>NUCLEOTIDE SEQUENCE [LARGE SCALE GENOMIC DNA]</scope>
    <source>
        <strain evidence="2 3">NEAU-LL90</strain>
    </source>
</reference>
<name>A0A3M2LEA6_9NOCA</name>
<protein>
    <recommendedName>
        <fullName evidence="1">Ketopantoate reductase N-terminal domain-containing protein</fullName>
    </recommendedName>
</protein>
<feature type="domain" description="Ketopantoate reductase N-terminal" evidence="1">
    <location>
        <begin position="6"/>
        <end position="130"/>
    </location>
</feature>
<evidence type="ECO:0000313" key="2">
    <source>
        <dbReference type="EMBL" id="RMI35386.1"/>
    </source>
</evidence>
<organism evidence="2 3">
    <name type="scientific">Nocardia stercoris</name>
    <dbReference type="NCBI Taxonomy" id="2483361"/>
    <lineage>
        <taxon>Bacteria</taxon>
        <taxon>Bacillati</taxon>
        <taxon>Actinomycetota</taxon>
        <taxon>Actinomycetes</taxon>
        <taxon>Mycobacteriales</taxon>
        <taxon>Nocardiaceae</taxon>
        <taxon>Nocardia</taxon>
    </lineage>
</organism>
<dbReference type="AlphaFoldDB" id="A0A3M2LEA6"/>
<sequence>MVAMDVLIVGAGALGQVYGAELARGTATISYLVKPRQAAQLRDGVTVTRLHRTRGPATTTLKPARVYTDPAAVADTGWHSVWLMVDSTALHGTWLRSLREAVGDSTVVAFDQSLGDRPALAAEWPEDQLVALTVGVLAWAGPLGAERHDHTAYYRPPGGATILAGKPDRVTPLRDALEAARTPARTGRVGAGPALAAQNVPYLAALEIAGWSMNALRADTATAAEAAFEAATIVAAERGLPAPPHRWALDRRMRATLRILPVLAPFDVETFWRVHCTKIGPQTRTMLRDWAEAGERRGLPTTGLRALAAAMPPLATQRSQPETM</sequence>
<dbReference type="EMBL" id="RFFH01000001">
    <property type="protein sequence ID" value="RMI35386.1"/>
    <property type="molecule type" value="Genomic_DNA"/>
</dbReference>
<dbReference type="InterPro" id="IPR013332">
    <property type="entry name" value="KPR_N"/>
</dbReference>
<dbReference type="Pfam" id="PF02558">
    <property type="entry name" value="ApbA"/>
    <property type="match status" value="1"/>
</dbReference>
<dbReference type="Proteomes" id="UP000279275">
    <property type="component" value="Unassembled WGS sequence"/>
</dbReference>
<gene>
    <name evidence="2" type="ORF">EBN03_03700</name>
</gene>
<proteinExistence type="predicted"/>